<dbReference type="PANTHER" id="PTHR41252:SF1">
    <property type="entry name" value="BLR2505 PROTEIN"/>
    <property type="match status" value="1"/>
</dbReference>
<dbReference type="Proteomes" id="UP000436006">
    <property type="component" value="Unassembled WGS sequence"/>
</dbReference>
<dbReference type="PANTHER" id="PTHR41252">
    <property type="entry name" value="BLR2505 PROTEIN"/>
    <property type="match status" value="1"/>
</dbReference>
<evidence type="ECO:0000313" key="2">
    <source>
        <dbReference type="EMBL" id="MVM32574.1"/>
    </source>
</evidence>
<feature type="domain" description="SnoaL-like" evidence="1">
    <location>
        <begin position="21"/>
        <end position="125"/>
    </location>
</feature>
<dbReference type="Gene3D" id="3.10.450.50">
    <property type="match status" value="1"/>
</dbReference>
<dbReference type="SUPFAM" id="SSF54427">
    <property type="entry name" value="NTF2-like"/>
    <property type="match status" value="1"/>
</dbReference>
<gene>
    <name evidence="2" type="ORF">GO755_21215</name>
</gene>
<dbReference type="Pfam" id="PF12680">
    <property type="entry name" value="SnoaL_2"/>
    <property type="match status" value="1"/>
</dbReference>
<comment type="caution">
    <text evidence="2">The sequence shown here is derived from an EMBL/GenBank/DDBJ whole genome shotgun (WGS) entry which is preliminary data.</text>
</comment>
<evidence type="ECO:0000313" key="3">
    <source>
        <dbReference type="Proteomes" id="UP000436006"/>
    </source>
</evidence>
<protein>
    <submittedName>
        <fullName evidence="2">DUF4440 domain-containing protein</fullName>
    </submittedName>
</protein>
<proteinExistence type="predicted"/>
<reference evidence="2 3" key="1">
    <citation type="submission" date="2019-12" db="EMBL/GenBank/DDBJ databases">
        <title>Spirosoma sp. HMF4905 genome sequencing and assembly.</title>
        <authorList>
            <person name="Kang H."/>
            <person name="Cha I."/>
            <person name="Kim H."/>
            <person name="Joh K."/>
        </authorList>
    </citation>
    <scope>NUCLEOTIDE SEQUENCE [LARGE SCALE GENOMIC DNA]</scope>
    <source>
        <strain evidence="2 3">HMF4905</strain>
    </source>
</reference>
<sequence length="144" mass="16203">MFIDIKTDKPYTIMETNQQIVEGLYAAFSQGNVPFILENVAENFTWQDPNDPAIVPHGGSYSGRREFLNFFQQLDADTATLSFNVSDYATADNLVIATGQHGVQAKKTGKPLTFEWTMVWRFENGVPVSGRSYYDTASAEKIYQ</sequence>
<keyword evidence="3" id="KW-1185">Reference proteome</keyword>
<dbReference type="InterPro" id="IPR037401">
    <property type="entry name" value="SnoaL-like"/>
</dbReference>
<organism evidence="2 3">
    <name type="scientific">Spirosoma arboris</name>
    <dbReference type="NCBI Taxonomy" id="2682092"/>
    <lineage>
        <taxon>Bacteria</taxon>
        <taxon>Pseudomonadati</taxon>
        <taxon>Bacteroidota</taxon>
        <taxon>Cytophagia</taxon>
        <taxon>Cytophagales</taxon>
        <taxon>Cytophagaceae</taxon>
        <taxon>Spirosoma</taxon>
    </lineage>
</organism>
<name>A0A7K1SFR6_9BACT</name>
<dbReference type="InterPro" id="IPR032710">
    <property type="entry name" value="NTF2-like_dom_sf"/>
</dbReference>
<dbReference type="EMBL" id="WPIN01000008">
    <property type="protein sequence ID" value="MVM32574.1"/>
    <property type="molecule type" value="Genomic_DNA"/>
</dbReference>
<dbReference type="AlphaFoldDB" id="A0A7K1SFR6"/>
<accession>A0A7K1SFR6</accession>
<evidence type="ECO:0000259" key="1">
    <source>
        <dbReference type="Pfam" id="PF12680"/>
    </source>
</evidence>